<dbReference type="Gene3D" id="1.25.40.20">
    <property type="entry name" value="Ankyrin repeat-containing domain"/>
    <property type="match status" value="2"/>
</dbReference>
<evidence type="ECO:0000256" key="4">
    <source>
        <dbReference type="SAM" id="MobiDB-lite"/>
    </source>
</evidence>
<feature type="compositionally biased region" description="Pro residues" evidence="4">
    <location>
        <begin position="204"/>
        <end position="215"/>
    </location>
</feature>
<evidence type="ECO:0000313" key="6">
    <source>
        <dbReference type="EMBL" id="MBB5052697.1"/>
    </source>
</evidence>
<gene>
    <name evidence="6" type="ORF">HNQ36_002671</name>
</gene>
<dbReference type="SMART" id="SM00248">
    <property type="entry name" value="ANK"/>
    <property type="match status" value="4"/>
</dbReference>
<evidence type="ECO:0000256" key="2">
    <source>
        <dbReference type="ARBA" id="ARBA00023043"/>
    </source>
</evidence>
<dbReference type="PROSITE" id="PS50297">
    <property type="entry name" value="ANK_REP_REGION"/>
    <property type="match status" value="3"/>
</dbReference>
<dbReference type="GO" id="GO:0045944">
    <property type="term" value="P:positive regulation of transcription by RNA polymerase II"/>
    <property type="evidence" value="ECO:0007669"/>
    <property type="project" value="TreeGrafter"/>
</dbReference>
<evidence type="ECO:0000256" key="3">
    <source>
        <dbReference type="PROSITE-ProRule" id="PRU00023"/>
    </source>
</evidence>
<dbReference type="AlphaFoldDB" id="A0A840N2D3"/>
<keyword evidence="5" id="KW-1133">Transmembrane helix</keyword>
<protein>
    <submittedName>
        <fullName evidence="6">Ankyrin repeat protein</fullName>
    </submittedName>
</protein>
<dbReference type="EMBL" id="JACHIJ010000003">
    <property type="protein sequence ID" value="MBB5052697.1"/>
    <property type="molecule type" value="Genomic_DNA"/>
</dbReference>
<dbReference type="InterPro" id="IPR036770">
    <property type="entry name" value="Ankyrin_rpt-contain_sf"/>
</dbReference>
<dbReference type="GO" id="GO:0000976">
    <property type="term" value="F:transcription cis-regulatory region binding"/>
    <property type="evidence" value="ECO:0007669"/>
    <property type="project" value="TreeGrafter"/>
</dbReference>
<feature type="repeat" description="ANK" evidence="3">
    <location>
        <begin position="110"/>
        <end position="143"/>
    </location>
</feature>
<keyword evidence="2 3" id="KW-0040">ANK repeat</keyword>
<comment type="caution">
    <text evidence="6">The sequence shown here is derived from an EMBL/GenBank/DDBJ whole genome shotgun (WGS) entry which is preliminary data.</text>
</comment>
<dbReference type="Proteomes" id="UP000521227">
    <property type="component" value="Unassembled WGS sequence"/>
</dbReference>
<accession>A0A840N2D3</accession>
<dbReference type="Pfam" id="PF12796">
    <property type="entry name" value="Ank_2"/>
    <property type="match status" value="2"/>
</dbReference>
<sequence>MSRPGTSKKPSQNKPGFLKRAFANHAVAAAMLLSVAGLGYTIETLPNREAGNAVLLWAAAHGQTQLVKLLLNRGADIHAMDDKALRLAALKGHTDTVRLLLDRGAEIHAVDDGALRWAAGGNRYTETVRLLLDQGADVHAQNEAALQWAASNGHAETVRLLQDRGGDVHKALRSAMASANQPTATALREAIQNQSEATQNQSPPSSPKLPAPLKL</sequence>
<evidence type="ECO:0000313" key="7">
    <source>
        <dbReference type="Proteomes" id="UP000521227"/>
    </source>
</evidence>
<organism evidence="6 7">
    <name type="scientific">Afipia massiliensis</name>
    <dbReference type="NCBI Taxonomy" id="211460"/>
    <lineage>
        <taxon>Bacteria</taxon>
        <taxon>Pseudomonadati</taxon>
        <taxon>Pseudomonadota</taxon>
        <taxon>Alphaproteobacteria</taxon>
        <taxon>Hyphomicrobiales</taxon>
        <taxon>Nitrobacteraceae</taxon>
        <taxon>Afipia</taxon>
    </lineage>
</organism>
<dbReference type="InterPro" id="IPR002110">
    <property type="entry name" value="Ankyrin_rpt"/>
</dbReference>
<feature type="repeat" description="ANK" evidence="3">
    <location>
        <begin position="50"/>
        <end position="82"/>
    </location>
</feature>
<evidence type="ECO:0000256" key="1">
    <source>
        <dbReference type="ARBA" id="ARBA00022737"/>
    </source>
</evidence>
<feature type="region of interest" description="Disordered" evidence="4">
    <location>
        <begin position="190"/>
        <end position="215"/>
    </location>
</feature>
<name>A0A840N2D3_9BRAD</name>
<keyword evidence="5" id="KW-0472">Membrane</keyword>
<feature type="repeat" description="ANK" evidence="3">
    <location>
        <begin position="80"/>
        <end position="112"/>
    </location>
</feature>
<feature type="repeat" description="ANK" evidence="3">
    <location>
        <begin position="141"/>
        <end position="173"/>
    </location>
</feature>
<dbReference type="InterPro" id="IPR050663">
    <property type="entry name" value="Ankyrin-SOCS_Box"/>
</dbReference>
<dbReference type="RefSeq" id="WP_184085710.1">
    <property type="nucleotide sequence ID" value="NZ_JACHIJ010000003.1"/>
</dbReference>
<feature type="transmembrane region" description="Helical" evidence="5">
    <location>
        <begin position="21"/>
        <end position="42"/>
    </location>
</feature>
<evidence type="ECO:0000256" key="5">
    <source>
        <dbReference type="SAM" id="Phobius"/>
    </source>
</evidence>
<dbReference type="SUPFAM" id="SSF48403">
    <property type="entry name" value="Ankyrin repeat"/>
    <property type="match status" value="1"/>
</dbReference>
<keyword evidence="1" id="KW-0677">Repeat</keyword>
<dbReference type="PROSITE" id="PS50088">
    <property type="entry name" value="ANK_REPEAT"/>
    <property type="match status" value="4"/>
</dbReference>
<proteinExistence type="predicted"/>
<keyword evidence="5" id="KW-0812">Transmembrane</keyword>
<dbReference type="PANTHER" id="PTHR24193:SF121">
    <property type="entry name" value="ADA2A-CONTAINING COMPLEX COMPONENT 3, ISOFORM D"/>
    <property type="match status" value="1"/>
</dbReference>
<dbReference type="PANTHER" id="PTHR24193">
    <property type="entry name" value="ANKYRIN REPEAT PROTEIN"/>
    <property type="match status" value="1"/>
</dbReference>
<feature type="compositionally biased region" description="Polar residues" evidence="4">
    <location>
        <begin position="191"/>
        <end position="201"/>
    </location>
</feature>
<reference evidence="6 7" key="1">
    <citation type="submission" date="2020-08" db="EMBL/GenBank/DDBJ databases">
        <title>Genomic Encyclopedia of Type Strains, Phase IV (KMG-IV): sequencing the most valuable type-strain genomes for metagenomic binning, comparative biology and taxonomic classification.</title>
        <authorList>
            <person name="Goeker M."/>
        </authorList>
    </citation>
    <scope>NUCLEOTIDE SEQUENCE [LARGE SCALE GENOMIC DNA]</scope>
    <source>
        <strain evidence="6 7">DSM 17498</strain>
    </source>
</reference>